<protein>
    <submittedName>
        <fullName evidence="3">Outer membrane beta-barrel protein</fullName>
    </submittedName>
</protein>
<comment type="caution">
    <text evidence="3">The sequence shown here is derived from an EMBL/GenBank/DDBJ whole genome shotgun (WGS) entry which is preliminary data.</text>
</comment>
<name>A0ABS9BQR9_9BACT</name>
<organism evidence="3 4">
    <name type="scientific">Flavihumibacter fluminis</name>
    <dbReference type="NCBI Taxonomy" id="2909236"/>
    <lineage>
        <taxon>Bacteria</taxon>
        <taxon>Pseudomonadati</taxon>
        <taxon>Bacteroidota</taxon>
        <taxon>Chitinophagia</taxon>
        <taxon>Chitinophagales</taxon>
        <taxon>Chitinophagaceae</taxon>
        <taxon>Flavihumibacter</taxon>
    </lineage>
</organism>
<evidence type="ECO:0000259" key="2">
    <source>
        <dbReference type="Pfam" id="PF13568"/>
    </source>
</evidence>
<accession>A0ABS9BQR9</accession>
<reference evidence="3 4" key="1">
    <citation type="submission" date="2022-01" db="EMBL/GenBank/DDBJ databases">
        <title>Flavihumibacter sp. nov., isolated from sediment of a river.</title>
        <authorList>
            <person name="Liu H."/>
        </authorList>
    </citation>
    <scope>NUCLEOTIDE SEQUENCE [LARGE SCALE GENOMIC DNA]</scope>
    <source>
        <strain evidence="3 4">RY-1</strain>
    </source>
</reference>
<keyword evidence="1" id="KW-0732">Signal</keyword>
<evidence type="ECO:0000313" key="3">
    <source>
        <dbReference type="EMBL" id="MCF1716966.1"/>
    </source>
</evidence>
<dbReference type="Proteomes" id="UP001200145">
    <property type="component" value="Unassembled WGS sequence"/>
</dbReference>
<dbReference type="EMBL" id="JAKEVY010000008">
    <property type="protein sequence ID" value="MCF1716966.1"/>
    <property type="molecule type" value="Genomic_DNA"/>
</dbReference>
<sequence>MFKKIGLMALATCALLSTQAQTDTTQSPVKESDTMRIGNIIILKNGQPSNQSQEVQDYFKHRKYNKSNHVTHWFAFDLGFNNFVDNTDYSSPEAQAFAPGATDDWFNLRNSKSVNVNIWFVQGRLNMIKHVINLRYGAGLEFYNFRFEEDIRFRKNPPSVYLDDQINYNKNKLALNYITVPVMLNINFTPGKSLERSFGISAGVSGSYLYGSRQKYRSAETGKEKLKGNLGLNDFKLAYVGEIHLGPVQVYGSYATESMFKKGLDFTPYTVGLRLSAF</sequence>
<feature type="domain" description="Outer membrane protein beta-barrel" evidence="2">
    <location>
        <begin position="92"/>
        <end position="240"/>
    </location>
</feature>
<evidence type="ECO:0000313" key="4">
    <source>
        <dbReference type="Proteomes" id="UP001200145"/>
    </source>
</evidence>
<gene>
    <name evidence="3" type="ORF">L0U88_20155</name>
</gene>
<dbReference type="InterPro" id="IPR025665">
    <property type="entry name" value="Beta-barrel_OMP_2"/>
</dbReference>
<feature type="chain" id="PRO_5046151980" evidence="1">
    <location>
        <begin position="23"/>
        <end position="278"/>
    </location>
</feature>
<feature type="signal peptide" evidence="1">
    <location>
        <begin position="1"/>
        <end position="22"/>
    </location>
</feature>
<keyword evidence="4" id="KW-1185">Reference proteome</keyword>
<dbReference type="Pfam" id="PF13568">
    <property type="entry name" value="OMP_b-brl_2"/>
    <property type="match status" value="1"/>
</dbReference>
<proteinExistence type="predicted"/>
<evidence type="ECO:0000256" key="1">
    <source>
        <dbReference type="SAM" id="SignalP"/>
    </source>
</evidence>
<dbReference type="RefSeq" id="WP_234868597.1">
    <property type="nucleotide sequence ID" value="NZ_JAKEVY010000008.1"/>
</dbReference>